<dbReference type="InterPro" id="IPR036388">
    <property type="entry name" value="WH-like_DNA-bd_sf"/>
</dbReference>
<feature type="compositionally biased region" description="Low complexity" evidence="2">
    <location>
        <begin position="123"/>
        <end position="160"/>
    </location>
</feature>
<sequence>MPENATASYSELASQYATKVTADLESNMHEQARVSSEIEALQEKLAGLQRDHAVLVNMREALALTPRDPAPPVPATTADVPGPRKNAARSGVGGAATPRPAASRRTTSGSGKAKQSRRKKSAADASPANTSAASQAKAQAKAQPKAKTKTATQTQPGTAADKTKADKQPTLVDLVHEHLTGTNEPRSAAEITTALGQAHPQRGVKATVVRNTLENLVARGQAERSKQGSAVFYTAAGKAQEEPSEQSPEVPSAANGKDSEAAAPAAQTG</sequence>
<accession>A0ABW6Z9X5</accession>
<evidence type="ECO:0000313" key="3">
    <source>
        <dbReference type="EMBL" id="MFF9887758.1"/>
    </source>
</evidence>
<dbReference type="EMBL" id="JBICBM010000037">
    <property type="protein sequence ID" value="MFF9887758.1"/>
    <property type="molecule type" value="Genomic_DNA"/>
</dbReference>
<organism evidence="3 4">
    <name type="scientific">Streptomyces eurythermus</name>
    <dbReference type="NCBI Taxonomy" id="42237"/>
    <lineage>
        <taxon>Bacteria</taxon>
        <taxon>Bacillati</taxon>
        <taxon>Actinomycetota</taxon>
        <taxon>Actinomycetes</taxon>
        <taxon>Kitasatosporales</taxon>
        <taxon>Streptomycetaceae</taxon>
        <taxon>Streptomyces</taxon>
    </lineage>
</organism>
<name>A0ABW6Z9X5_9ACTN</name>
<evidence type="ECO:0000256" key="1">
    <source>
        <dbReference type="SAM" id="Coils"/>
    </source>
</evidence>
<evidence type="ECO:0008006" key="5">
    <source>
        <dbReference type="Google" id="ProtNLM"/>
    </source>
</evidence>
<feature type="region of interest" description="Disordered" evidence="2">
    <location>
        <begin position="234"/>
        <end position="269"/>
    </location>
</feature>
<protein>
    <recommendedName>
        <fullName evidence="5">Regulatory protein</fullName>
    </recommendedName>
</protein>
<dbReference type="Proteomes" id="UP001603418">
    <property type="component" value="Unassembled WGS sequence"/>
</dbReference>
<evidence type="ECO:0000256" key="2">
    <source>
        <dbReference type="SAM" id="MobiDB-lite"/>
    </source>
</evidence>
<evidence type="ECO:0000313" key="4">
    <source>
        <dbReference type="Proteomes" id="UP001603418"/>
    </source>
</evidence>
<feature type="region of interest" description="Disordered" evidence="2">
    <location>
        <begin position="63"/>
        <end position="205"/>
    </location>
</feature>
<keyword evidence="4" id="KW-1185">Reference proteome</keyword>
<keyword evidence="1" id="KW-0175">Coiled coil</keyword>
<comment type="caution">
    <text evidence="3">The sequence shown here is derived from an EMBL/GenBank/DDBJ whole genome shotgun (WGS) entry which is preliminary data.</text>
</comment>
<dbReference type="RefSeq" id="WP_037703323.1">
    <property type="nucleotide sequence ID" value="NZ_JBFACJ010000046.1"/>
</dbReference>
<feature type="compositionally biased region" description="Low complexity" evidence="2">
    <location>
        <begin position="245"/>
        <end position="254"/>
    </location>
</feature>
<proteinExistence type="predicted"/>
<dbReference type="Gene3D" id="1.10.10.10">
    <property type="entry name" value="Winged helix-like DNA-binding domain superfamily/Winged helix DNA-binding domain"/>
    <property type="match status" value="1"/>
</dbReference>
<reference evidence="3 4" key="1">
    <citation type="submission" date="2024-10" db="EMBL/GenBank/DDBJ databases">
        <title>The Natural Products Discovery Center: Release of the First 8490 Sequenced Strains for Exploring Actinobacteria Biosynthetic Diversity.</title>
        <authorList>
            <person name="Kalkreuter E."/>
            <person name="Kautsar S.A."/>
            <person name="Yang D."/>
            <person name="Bader C.D."/>
            <person name="Teijaro C.N."/>
            <person name="Fluegel L."/>
            <person name="Davis C.M."/>
            <person name="Simpson J.R."/>
            <person name="Lauterbach L."/>
            <person name="Steele A.D."/>
            <person name="Gui C."/>
            <person name="Meng S."/>
            <person name="Li G."/>
            <person name="Viehrig K."/>
            <person name="Ye F."/>
            <person name="Su P."/>
            <person name="Kiefer A.F."/>
            <person name="Nichols A."/>
            <person name="Cepeda A.J."/>
            <person name="Yan W."/>
            <person name="Fan B."/>
            <person name="Jiang Y."/>
            <person name="Adhikari A."/>
            <person name="Zheng C.-J."/>
            <person name="Schuster L."/>
            <person name="Cowan T.M."/>
            <person name="Smanski M.J."/>
            <person name="Chevrette M.G."/>
            <person name="De Carvalho L.P.S."/>
            <person name="Shen B."/>
        </authorList>
    </citation>
    <scope>NUCLEOTIDE SEQUENCE [LARGE SCALE GENOMIC DNA]</scope>
    <source>
        <strain evidence="3 4">NPDC013366</strain>
    </source>
</reference>
<feature type="coiled-coil region" evidence="1">
    <location>
        <begin position="31"/>
        <end position="58"/>
    </location>
</feature>
<feature type="compositionally biased region" description="Low complexity" evidence="2">
    <location>
        <begin position="95"/>
        <end position="113"/>
    </location>
</feature>
<gene>
    <name evidence="3" type="ORF">ACF1HC_40320</name>
</gene>